<dbReference type="InterPro" id="IPR018062">
    <property type="entry name" value="HTH_AraC-typ_CS"/>
</dbReference>
<dbReference type="GO" id="GO:0003677">
    <property type="term" value="F:DNA binding"/>
    <property type="evidence" value="ECO:0007669"/>
    <property type="project" value="UniProtKB-KW"/>
</dbReference>
<evidence type="ECO:0000313" key="6">
    <source>
        <dbReference type="Proteomes" id="UP000236998"/>
    </source>
</evidence>
<dbReference type="PROSITE" id="PS00041">
    <property type="entry name" value="HTH_ARAC_FAMILY_1"/>
    <property type="match status" value="1"/>
</dbReference>
<accession>A0ABD6VIW9</accession>
<dbReference type="SUPFAM" id="SSF46689">
    <property type="entry name" value="Homeodomain-like"/>
    <property type="match status" value="1"/>
</dbReference>
<evidence type="ECO:0000256" key="1">
    <source>
        <dbReference type="ARBA" id="ARBA00023015"/>
    </source>
</evidence>
<dbReference type="Proteomes" id="UP000236998">
    <property type="component" value="Unassembled WGS sequence"/>
</dbReference>
<keyword evidence="2" id="KW-0238">DNA-binding</keyword>
<sequence>MPSSYTVDGGASWHLPSGSPFQIPNLCGLAQPSLQRPQNTPNFLFQDAALLLVVSGNLTLQNEAMTTVANSGGSLLLIQPGTSANLIKKPGGHEQRFRSVFMTFAPQLLEFFDRNRPNVKNSREPSSMYQIALDTDLESTLLLVCNSICTSNLSEERVRYRLLDLLAGLAEHGHYYRRNHSPNTAGRLRALLAAAPGFQWTAHIAGRELAMSEATLRRRLAQENARFEDLLVDVRMHHGLMLVQTTDWSIIRIAEASGYRSRARFAERFKQRFGYLPSSVR</sequence>
<dbReference type="PANTHER" id="PTHR47894">
    <property type="entry name" value="HTH-TYPE TRANSCRIPTIONAL REGULATOR GADX"/>
    <property type="match status" value="1"/>
</dbReference>
<evidence type="ECO:0000256" key="3">
    <source>
        <dbReference type="ARBA" id="ARBA00023163"/>
    </source>
</evidence>
<keyword evidence="3" id="KW-0804">Transcription</keyword>
<dbReference type="PROSITE" id="PS01124">
    <property type="entry name" value="HTH_ARAC_FAMILY_2"/>
    <property type="match status" value="1"/>
</dbReference>
<evidence type="ECO:0000259" key="4">
    <source>
        <dbReference type="PROSITE" id="PS01124"/>
    </source>
</evidence>
<feature type="domain" description="HTH araC/xylS-type" evidence="4">
    <location>
        <begin position="186"/>
        <end position="281"/>
    </location>
</feature>
<evidence type="ECO:0000256" key="2">
    <source>
        <dbReference type="ARBA" id="ARBA00023125"/>
    </source>
</evidence>
<dbReference type="EMBL" id="MLET01000001">
    <property type="protein sequence ID" value="POD73186.1"/>
    <property type="molecule type" value="Genomic_DNA"/>
</dbReference>
<proteinExistence type="predicted"/>
<dbReference type="AlphaFoldDB" id="A0ABD6VIW9"/>
<protein>
    <submittedName>
        <fullName evidence="5">AraC family transcriptional regulator</fullName>
    </submittedName>
</protein>
<gene>
    <name evidence="5" type="ORF">BKM07_03005</name>
</gene>
<dbReference type="Gene3D" id="1.10.10.60">
    <property type="entry name" value="Homeodomain-like"/>
    <property type="match status" value="1"/>
</dbReference>
<keyword evidence="1" id="KW-0805">Transcription regulation</keyword>
<evidence type="ECO:0000313" key="5">
    <source>
        <dbReference type="EMBL" id="POD73186.1"/>
    </source>
</evidence>
<dbReference type="InterPro" id="IPR018060">
    <property type="entry name" value="HTH_AraC"/>
</dbReference>
<reference evidence="5 6" key="1">
    <citation type="submission" date="2016-10" db="EMBL/GenBank/DDBJ databases">
        <title>Comparative genomics of Pseudomonas syringae.</title>
        <authorList>
            <person name="Hulin M.T."/>
        </authorList>
    </citation>
    <scope>NUCLEOTIDE SEQUENCE [LARGE SCALE GENOMIC DNA]</scope>
    <source>
        <strain evidence="5 6">9643</strain>
    </source>
</reference>
<comment type="caution">
    <text evidence="5">The sequence shown here is derived from an EMBL/GenBank/DDBJ whole genome shotgun (WGS) entry which is preliminary data.</text>
</comment>
<dbReference type="SMART" id="SM00342">
    <property type="entry name" value="HTH_ARAC"/>
    <property type="match status" value="1"/>
</dbReference>
<organism evidence="5 6">
    <name type="scientific">Pseudomonas syringae group genomosp. 3</name>
    <dbReference type="NCBI Taxonomy" id="251701"/>
    <lineage>
        <taxon>Bacteria</taxon>
        <taxon>Pseudomonadati</taxon>
        <taxon>Pseudomonadota</taxon>
        <taxon>Gammaproteobacteria</taxon>
        <taxon>Pseudomonadales</taxon>
        <taxon>Pseudomonadaceae</taxon>
        <taxon>Pseudomonas</taxon>
    </lineage>
</organism>
<dbReference type="PANTHER" id="PTHR47894:SF4">
    <property type="entry name" value="HTH-TYPE TRANSCRIPTIONAL REGULATOR GADX"/>
    <property type="match status" value="1"/>
</dbReference>
<dbReference type="Pfam" id="PF12833">
    <property type="entry name" value="HTH_18"/>
    <property type="match status" value="1"/>
</dbReference>
<dbReference type="GO" id="GO:0080090">
    <property type="term" value="P:regulation of primary metabolic process"/>
    <property type="evidence" value="ECO:0007669"/>
    <property type="project" value="UniProtKB-ARBA"/>
</dbReference>
<dbReference type="GO" id="GO:0009893">
    <property type="term" value="P:positive regulation of metabolic process"/>
    <property type="evidence" value="ECO:0007669"/>
    <property type="project" value="UniProtKB-ARBA"/>
</dbReference>
<dbReference type="InterPro" id="IPR009057">
    <property type="entry name" value="Homeodomain-like_sf"/>
</dbReference>
<name>A0ABD6VIW9_9PSED</name>